<evidence type="ECO:0000259" key="1">
    <source>
        <dbReference type="Pfam" id="PF09588"/>
    </source>
</evidence>
<dbReference type="InterPro" id="IPR011604">
    <property type="entry name" value="PDDEXK-like_dom_sf"/>
</dbReference>
<name>A0A6J7X694_9CAUD</name>
<dbReference type="Gene3D" id="3.90.320.10">
    <property type="match status" value="1"/>
</dbReference>
<feature type="domain" description="YqaJ viral recombinase" evidence="1">
    <location>
        <begin position="7"/>
        <end position="145"/>
    </location>
</feature>
<dbReference type="Pfam" id="PF09588">
    <property type="entry name" value="YqaJ"/>
    <property type="match status" value="1"/>
</dbReference>
<dbReference type="InterPro" id="IPR051703">
    <property type="entry name" value="NF-kappa-B_Signaling_Reg"/>
</dbReference>
<dbReference type="PANTHER" id="PTHR46609">
    <property type="entry name" value="EXONUCLEASE, PHAGE-TYPE/RECB, C-TERMINAL DOMAIN-CONTAINING PROTEIN"/>
    <property type="match status" value="1"/>
</dbReference>
<dbReference type="SUPFAM" id="SSF52980">
    <property type="entry name" value="Restriction endonuclease-like"/>
    <property type="match status" value="1"/>
</dbReference>
<keyword evidence="2" id="KW-0378">Hydrolase</keyword>
<dbReference type="InterPro" id="IPR017482">
    <property type="entry name" value="Lambda-type_endonuclease"/>
</dbReference>
<gene>
    <name evidence="2" type="ORF">UFOVP379_34</name>
</gene>
<dbReference type="InterPro" id="IPR019080">
    <property type="entry name" value="YqaJ_viral_recombinase"/>
</dbReference>
<reference evidence="2" key="1">
    <citation type="submission" date="2020-05" db="EMBL/GenBank/DDBJ databases">
        <authorList>
            <person name="Chiriac C."/>
            <person name="Salcher M."/>
            <person name="Ghai R."/>
            <person name="Kavagutti S V."/>
        </authorList>
    </citation>
    <scope>NUCLEOTIDE SEQUENCE</scope>
</reference>
<keyword evidence="2" id="KW-0255">Endonuclease</keyword>
<evidence type="ECO:0000313" key="2">
    <source>
        <dbReference type="EMBL" id="CAB5222803.1"/>
    </source>
</evidence>
<dbReference type="EMBL" id="LR798307">
    <property type="protein sequence ID" value="CAB5222803.1"/>
    <property type="molecule type" value="Genomic_DNA"/>
</dbReference>
<dbReference type="GO" id="GO:0004519">
    <property type="term" value="F:endonuclease activity"/>
    <property type="evidence" value="ECO:0007669"/>
    <property type="project" value="UniProtKB-KW"/>
</dbReference>
<organism evidence="2">
    <name type="scientific">uncultured Caudovirales phage</name>
    <dbReference type="NCBI Taxonomy" id="2100421"/>
    <lineage>
        <taxon>Viruses</taxon>
        <taxon>Duplodnaviria</taxon>
        <taxon>Heunggongvirae</taxon>
        <taxon>Uroviricota</taxon>
        <taxon>Caudoviricetes</taxon>
        <taxon>Peduoviridae</taxon>
        <taxon>Maltschvirus</taxon>
        <taxon>Maltschvirus maltsch</taxon>
    </lineage>
</organism>
<dbReference type="InterPro" id="IPR011335">
    <property type="entry name" value="Restrct_endonuc-II-like"/>
</dbReference>
<keyword evidence="2" id="KW-0540">Nuclease</keyword>
<accession>A0A6J7X694</accession>
<sequence>MDQGTTEWFAARCGKVTASRVADIIAKTKTGYSTSRDNYMAQLVCERMTGKPAESFSNSAMQWGTDTEPFARAAYEAKVDILVTEVGFITHPTIAMSGASPDGLADKGLVEIKCPNTATHIATLLDQKVPEKYITQMMWQMACTQRPWCDFVSFDPRMPEKYQLFIKRINFDKQLVDSLENSVIQFLGDVDLKIQQLESLA</sequence>
<dbReference type="CDD" id="cd22343">
    <property type="entry name" value="PDDEXK_lambda_exonuclease-like"/>
    <property type="match status" value="1"/>
</dbReference>
<dbReference type="NCBIfam" id="TIGR03033">
    <property type="entry name" value="phage_rel_nuc"/>
    <property type="match status" value="1"/>
</dbReference>
<protein>
    <submittedName>
        <fullName evidence="2">Phage_rel_nuc, putative phage-type endonuclease</fullName>
    </submittedName>
</protein>
<dbReference type="PANTHER" id="PTHR46609:SF6">
    <property type="entry name" value="EXONUCLEASE, PHAGE-TYPE_RECB, C-TERMINAL DOMAIN-CONTAINING PROTEIN-RELATED"/>
    <property type="match status" value="1"/>
</dbReference>
<proteinExistence type="predicted"/>